<evidence type="ECO:0000313" key="3">
    <source>
        <dbReference type="Proteomes" id="UP000269721"/>
    </source>
</evidence>
<organism evidence="2 3">
    <name type="scientific">Blyttiomyces helicus</name>
    <dbReference type="NCBI Taxonomy" id="388810"/>
    <lineage>
        <taxon>Eukaryota</taxon>
        <taxon>Fungi</taxon>
        <taxon>Fungi incertae sedis</taxon>
        <taxon>Chytridiomycota</taxon>
        <taxon>Chytridiomycota incertae sedis</taxon>
        <taxon>Chytridiomycetes</taxon>
        <taxon>Chytridiomycetes incertae sedis</taxon>
        <taxon>Blyttiomyces</taxon>
    </lineage>
</organism>
<gene>
    <name evidence="2" type="ORF">BDK51DRAFT_51944</name>
</gene>
<sequence length="211" mass="22539">MPTVSARRALPIKNTTGTGQKARKPTNLSGVSSPPPPACQQSAPSVLCHLSSRYRGAGGSFGSCCMEGDEVVKGGRAAVAAARTRRRTLHEVRAPGRGVSMSVKYGRVRPFSSGEGPTHGREEATRTSAVVGESKCILLVDSMPLTEKRAWNGPGSPKWEGALNTQIRSMLKKGVFTLVKLPERMKAVGSKWARSVAKGYGQRKGIDFTEM</sequence>
<dbReference type="Proteomes" id="UP000269721">
    <property type="component" value="Unassembled WGS sequence"/>
</dbReference>
<dbReference type="EMBL" id="KZ996544">
    <property type="protein sequence ID" value="RKO88695.1"/>
    <property type="molecule type" value="Genomic_DNA"/>
</dbReference>
<feature type="region of interest" description="Disordered" evidence="1">
    <location>
        <begin position="108"/>
        <end position="127"/>
    </location>
</feature>
<dbReference type="OrthoDB" id="4092852at2759"/>
<feature type="region of interest" description="Disordered" evidence="1">
    <location>
        <begin position="1"/>
        <end position="43"/>
    </location>
</feature>
<reference evidence="3" key="1">
    <citation type="journal article" date="2018" name="Nat. Microbiol.">
        <title>Leveraging single-cell genomics to expand the fungal tree of life.</title>
        <authorList>
            <person name="Ahrendt S.R."/>
            <person name="Quandt C.A."/>
            <person name="Ciobanu D."/>
            <person name="Clum A."/>
            <person name="Salamov A."/>
            <person name="Andreopoulos B."/>
            <person name="Cheng J.F."/>
            <person name="Woyke T."/>
            <person name="Pelin A."/>
            <person name="Henrissat B."/>
            <person name="Reynolds N.K."/>
            <person name="Benny G.L."/>
            <person name="Smith M.E."/>
            <person name="James T.Y."/>
            <person name="Grigoriev I.V."/>
        </authorList>
    </citation>
    <scope>NUCLEOTIDE SEQUENCE [LARGE SCALE GENOMIC DNA]</scope>
</reference>
<keyword evidence="3" id="KW-1185">Reference proteome</keyword>
<name>A0A4P9WAU3_9FUNG</name>
<dbReference type="AlphaFoldDB" id="A0A4P9WAU3"/>
<protein>
    <submittedName>
        <fullName evidence="2">Uncharacterized protein</fullName>
    </submittedName>
</protein>
<evidence type="ECO:0000256" key="1">
    <source>
        <dbReference type="SAM" id="MobiDB-lite"/>
    </source>
</evidence>
<proteinExistence type="predicted"/>
<accession>A0A4P9WAU3</accession>
<evidence type="ECO:0000313" key="2">
    <source>
        <dbReference type="EMBL" id="RKO88695.1"/>
    </source>
</evidence>